<sequence>MKLAFEISEKIGGPIFLRSTTDISHVASDVEIGKKLELEKREAHFERDVAKYTKAGAAWCMAQHQDALGRLAKASKISDSYITESGIKVNETHFENSSKQGVIYAGAVEGNFKEALKKYNLKLSWLKIGMVHPLPEERIKKFLEKVDRVLVLEELDPLIEAEVIRITCRLKKKVEILGKFDKTLSLIGSYSFKKIKKSLEILLKTKLESGQDLKILERAKKLEVKRPTSFCIGCPHRGTYFALNKAINNLKYKKDEIIITGDIGCTILGMSKPFESCWTEVAMGASIGLAQGFKWAGIKKPVIATIGDSTFFHAGIPPLINAVYQKVLLTVIILDNGWTAMTGFEENPGTINL</sequence>
<dbReference type="SUPFAM" id="SSF52518">
    <property type="entry name" value="Thiamin diphosphate-binding fold (THDP-binding)"/>
    <property type="match status" value="1"/>
</dbReference>
<protein>
    <recommendedName>
        <fullName evidence="2">Thiamine pyrophosphate enzyme TPP-binding domain-containing protein</fullName>
    </recommendedName>
</protein>
<name>X0RK09_9ZZZZ</name>
<feature type="non-terminal residue" evidence="3">
    <location>
        <position position="353"/>
    </location>
</feature>
<dbReference type="InterPro" id="IPR045025">
    <property type="entry name" value="HACL1-like"/>
</dbReference>
<dbReference type="EMBL" id="BARS01009039">
    <property type="protein sequence ID" value="GAF69128.1"/>
    <property type="molecule type" value="Genomic_DNA"/>
</dbReference>
<dbReference type="InterPro" id="IPR009014">
    <property type="entry name" value="Transketo_C/PFOR_II"/>
</dbReference>
<dbReference type="Gene3D" id="3.40.50.920">
    <property type="match status" value="1"/>
</dbReference>
<reference evidence="3" key="1">
    <citation type="journal article" date="2014" name="Front. Microbiol.">
        <title>High frequency of phylogenetically diverse reductive dehalogenase-homologous genes in deep subseafloor sedimentary metagenomes.</title>
        <authorList>
            <person name="Kawai M."/>
            <person name="Futagami T."/>
            <person name="Toyoda A."/>
            <person name="Takaki Y."/>
            <person name="Nishi S."/>
            <person name="Hori S."/>
            <person name="Arai W."/>
            <person name="Tsubouchi T."/>
            <person name="Morono Y."/>
            <person name="Uchiyama I."/>
            <person name="Ito T."/>
            <person name="Fujiyama A."/>
            <person name="Inagaki F."/>
            <person name="Takami H."/>
        </authorList>
    </citation>
    <scope>NUCLEOTIDE SEQUENCE</scope>
    <source>
        <strain evidence="3">Expedition CK06-06</strain>
    </source>
</reference>
<proteinExistence type="predicted"/>
<dbReference type="InterPro" id="IPR011766">
    <property type="entry name" value="TPP_enzyme_TPP-bd"/>
</dbReference>
<accession>X0RK09</accession>
<comment type="caution">
    <text evidence="3">The sequence shown here is derived from an EMBL/GenBank/DDBJ whole genome shotgun (WGS) entry which is preliminary data.</text>
</comment>
<dbReference type="PANTHER" id="PTHR43710:SF7">
    <property type="entry name" value="INDOLEPYRUVATE OXIDOREDUCTASE SUBUNIT IORA"/>
    <property type="match status" value="1"/>
</dbReference>
<dbReference type="PANTHER" id="PTHR43710">
    <property type="entry name" value="2-HYDROXYACYL-COA LYASE"/>
    <property type="match status" value="1"/>
</dbReference>
<dbReference type="CDD" id="cd02008">
    <property type="entry name" value="TPP_IOR_alpha"/>
    <property type="match status" value="1"/>
</dbReference>
<dbReference type="AlphaFoldDB" id="X0RK09"/>
<organism evidence="3">
    <name type="scientific">marine sediment metagenome</name>
    <dbReference type="NCBI Taxonomy" id="412755"/>
    <lineage>
        <taxon>unclassified sequences</taxon>
        <taxon>metagenomes</taxon>
        <taxon>ecological metagenomes</taxon>
    </lineage>
</organism>
<gene>
    <name evidence="3" type="ORF">S01H1_17098</name>
</gene>
<feature type="domain" description="Thiamine pyrophosphate enzyme TPP-binding" evidence="2">
    <location>
        <begin position="279"/>
        <end position="348"/>
    </location>
</feature>
<dbReference type="Gene3D" id="3.40.50.970">
    <property type="match status" value="1"/>
</dbReference>
<evidence type="ECO:0000313" key="3">
    <source>
        <dbReference type="EMBL" id="GAF69128.1"/>
    </source>
</evidence>
<evidence type="ECO:0000259" key="2">
    <source>
        <dbReference type="Pfam" id="PF02775"/>
    </source>
</evidence>
<keyword evidence="1" id="KW-0479">Metal-binding</keyword>
<dbReference type="GO" id="GO:0003824">
    <property type="term" value="F:catalytic activity"/>
    <property type="evidence" value="ECO:0007669"/>
    <property type="project" value="InterPro"/>
</dbReference>
<dbReference type="SUPFAM" id="SSF52922">
    <property type="entry name" value="TK C-terminal domain-like"/>
    <property type="match status" value="1"/>
</dbReference>
<dbReference type="Pfam" id="PF02775">
    <property type="entry name" value="TPP_enzyme_C"/>
    <property type="match status" value="1"/>
</dbReference>
<evidence type="ECO:0000256" key="1">
    <source>
        <dbReference type="ARBA" id="ARBA00022723"/>
    </source>
</evidence>
<dbReference type="GO" id="GO:0030976">
    <property type="term" value="F:thiamine pyrophosphate binding"/>
    <property type="evidence" value="ECO:0007669"/>
    <property type="project" value="InterPro"/>
</dbReference>
<dbReference type="InterPro" id="IPR029061">
    <property type="entry name" value="THDP-binding"/>
</dbReference>
<dbReference type="GO" id="GO:0046872">
    <property type="term" value="F:metal ion binding"/>
    <property type="evidence" value="ECO:0007669"/>
    <property type="project" value="UniProtKB-KW"/>
</dbReference>